<evidence type="ECO:0000313" key="1">
    <source>
        <dbReference type="EMBL" id="GER05045.1"/>
    </source>
</evidence>
<dbReference type="AlphaFoldDB" id="A0A5A7NBP6"/>
<keyword evidence="2" id="KW-1185">Reference proteome</keyword>
<dbReference type="Pfam" id="PF11836">
    <property type="entry name" value="Phage_TAC_11"/>
    <property type="match status" value="1"/>
</dbReference>
<reference evidence="1 2" key="1">
    <citation type="submission" date="2019-09" db="EMBL/GenBank/DDBJ databases">
        <title>NBRP : Genome information of microbial organism related human and environment.</title>
        <authorList>
            <person name="Hattori M."/>
            <person name="Oshima K."/>
            <person name="Inaba H."/>
            <person name="Suda W."/>
            <person name="Sakamoto M."/>
            <person name="Iino T."/>
            <person name="Kitahara M."/>
            <person name="Oshida Y."/>
            <person name="Iida T."/>
            <person name="Kudo T."/>
            <person name="Itoh T."/>
            <person name="Ohkuma M."/>
        </authorList>
    </citation>
    <scope>NUCLEOTIDE SEQUENCE [LARGE SCALE GENOMIC DNA]</scope>
    <source>
        <strain evidence="1 2">Q-1</strain>
    </source>
</reference>
<comment type="caution">
    <text evidence="1">The sequence shown here is derived from an EMBL/GenBank/DDBJ whole genome shotgun (WGS) entry which is preliminary data.</text>
</comment>
<dbReference type="InterPro" id="IPR021791">
    <property type="entry name" value="Phage_TAC_11"/>
</dbReference>
<organism evidence="1 2">
    <name type="scientific">Iodidimonas nitroreducens</name>
    <dbReference type="NCBI Taxonomy" id="1236968"/>
    <lineage>
        <taxon>Bacteria</taxon>
        <taxon>Pseudomonadati</taxon>
        <taxon>Pseudomonadota</taxon>
        <taxon>Alphaproteobacteria</taxon>
        <taxon>Iodidimonadales</taxon>
        <taxon>Iodidimonadaceae</taxon>
        <taxon>Iodidimonas</taxon>
    </lineage>
</organism>
<dbReference type="EMBL" id="BKCN01000016">
    <property type="protein sequence ID" value="GER05045.1"/>
    <property type="molecule type" value="Genomic_DNA"/>
</dbReference>
<accession>A0A5A7NBP6</accession>
<name>A0A5A7NBP6_9PROT</name>
<sequence>MSGMVIHERGDVLLILGERRVHLRPTFAALAAIEQARAPLMTLVHEASEGRPTLSDMALVFHHCWLLDKGDERPAIEAIGEMIVAAGLMAPLHSYRALLAAILGGHDADKG</sequence>
<gene>
    <name evidence="1" type="ORF">JCM17846_27270</name>
</gene>
<evidence type="ECO:0000313" key="2">
    <source>
        <dbReference type="Proteomes" id="UP000324996"/>
    </source>
</evidence>
<proteinExistence type="predicted"/>
<dbReference type="RefSeq" id="WP_042087422.1">
    <property type="nucleotide sequence ID" value="NZ_BKCN01000016.1"/>
</dbReference>
<dbReference type="Proteomes" id="UP000324996">
    <property type="component" value="Unassembled WGS sequence"/>
</dbReference>
<evidence type="ECO:0008006" key="3">
    <source>
        <dbReference type="Google" id="ProtNLM"/>
    </source>
</evidence>
<protein>
    <recommendedName>
        <fullName evidence="3">Gene transfer agent family protein</fullName>
    </recommendedName>
</protein>